<dbReference type="AlphaFoldDB" id="A0A428JZF2"/>
<evidence type="ECO:0008006" key="3">
    <source>
        <dbReference type="Google" id="ProtNLM"/>
    </source>
</evidence>
<comment type="caution">
    <text evidence="1">The sequence shown here is derived from an EMBL/GenBank/DDBJ whole genome shotgun (WGS) entry which is preliminary data.</text>
</comment>
<evidence type="ECO:0000313" key="1">
    <source>
        <dbReference type="EMBL" id="RSK39561.1"/>
    </source>
</evidence>
<sequence>MKRIFLFLIAALFLGIGVVSSNTEWMKALGQYRADAWPTDKYRYGDLYGLSYLPHYKTPVFKLADLKPDYVKSKAVSNVHLYTICDSYIWAFLQTDSLLAHADAYRFSRLDYEGKRFHLDSTKKNILVLEMVERRVRYTLPDTTVLYQQLEVVASHAEESTQDMKPTSWVNSHLFNKDIESNLEFNLFDYPLFTPLKEAKAKLNQMVFNRISPDVFISPTRDRLYYQKTIDTTLNSSSFNPLPSEEEAMLVKNFNQVYHHYKRAGFDEVYLAIMPNPVTVLEPELGKYNDLIPRIQQNPALQMPVIDVYTKFQRLKEQPIYARSDTHWTRTGFLASLALIDSVLATHIPFRARK</sequence>
<protein>
    <recommendedName>
        <fullName evidence="3">AlgX/AlgJ SGNH hydrolase-like domain-containing protein</fullName>
    </recommendedName>
</protein>
<name>A0A428JZF2_9BACT</name>
<dbReference type="EMBL" id="RWIU01000009">
    <property type="protein sequence ID" value="RSK39561.1"/>
    <property type="molecule type" value="Genomic_DNA"/>
</dbReference>
<accession>A0A428JZF2</accession>
<dbReference type="Proteomes" id="UP000270291">
    <property type="component" value="Unassembled WGS sequence"/>
</dbReference>
<keyword evidence="2" id="KW-1185">Reference proteome</keyword>
<gene>
    <name evidence="1" type="ORF">EI293_20295</name>
</gene>
<dbReference type="OrthoDB" id="961233at2"/>
<proteinExistence type="predicted"/>
<organism evidence="1 2">
    <name type="scientific">Hymenobacter perfusus</name>
    <dbReference type="NCBI Taxonomy" id="1236770"/>
    <lineage>
        <taxon>Bacteria</taxon>
        <taxon>Pseudomonadati</taxon>
        <taxon>Bacteroidota</taxon>
        <taxon>Cytophagia</taxon>
        <taxon>Cytophagales</taxon>
        <taxon>Hymenobacteraceae</taxon>
        <taxon>Hymenobacter</taxon>
    </lineage>
</organism>
<reference evidence="1 2" key="1">
    <citation type="submission" date="2018-12" db="EMBL/GenBank/DDBJ databases">
        <authorList>
            <person name="Feng G."/>
            <person name="Zhu H."/>
        </authorList>
    </citation>
    <scope>NUCLEOTIDE SEQUENCE [LARGE SCALE GENOMIC DNA]</scope>
    <source>
        <strain evidence="1 2">LMG 26000</strain>
    </source>
</reference>
<evidence type="ECO:0000313" key="2">
    <source>
        <dbReference type="Proteomes" id="UP000270291"/>
    </source>
</evidence>
<dbReference type="RefSeq" id="WP_125440379.1">
    <property type="nucleotide sequence ID" value="NZ_RWIU01000009.1"/>
</dbReference>